<protein>
    <submittedName>
        <fullName evidence="1">Uncharacterized protein</fullName>
    </submittedName>
</protein>
<dbReference type="AlphaFoldDB" id="A0A9D2PQD2"/>
<comment type="caution">
    <text evidence="1">The sequence shown here is derived from an EMBL/GenBank/DDBJ whole genome shotgun (WGS) entry which is preliminary data.</text>
</comment>
<reference evidence="1" key="1">
    <citation type="journal article" date="2021" name="PeerJ">
        <title>Extensive microbial diversity within the chicken gut microbiome revealed by metagenomics and culture.</title>
        <authorList>
            <person name="Gilroy R."/>
            <person name="Ravi A."/>
            <person name="Getino M."/>
            <person name="Pursley I."/>
            <person name="Horton D.L."/>
            <person name="Alikhan N.F."/>
            <person name="Baker D."/>
            <person name="Gharbi K."/>
            <person name="Hall N."/>
            <person name="Watson M."/>
            <person name="Adriaenssens E.M."/>
            <person name="Foster-Nyarko E."/>
            <person name="Jarju S."/>
            <person name="Secka A."/>
            <person name="Antonio M."/>
            <person name="Oren A."/>
            <person name="Chaudhuri R.R."/>
            <person name="La Ragione R."/>
            <person name="Hildebrand F."/>
            <person name="Pallen M.J."/>
        </authorList>
    </citation>
    <scope>NUCLEOTIDE SEQUENCE</scope>
    <source>
        <strain evidence="1">CHK198-12963</strain>
    </source>
</reference>
<reference evidence="1" key="2">
    <citation type="submission" date="2021-04" db="EMBL/GenBank/DDBJ databases">
        <authorList>
            <person name="Gilroy R."/>
        </authorList>
    </citation>
    <scope>NUCLEOTIDE SEQUENCE</scope>
    <source>
        <strain evidence="1">CHK198-12963</strain>
    </source>
</reference>
<sequence length="295" mass="33948">MDRTNFEEILHEVKKYHRDADGLFAEYYKKVDQMRKELRDDVFQQKIKDDVYPYYSGTLMGCQTVAKSNIHAICESIKDDLKSWTLKPIRPETMQILSCINDFNIRLTKDELSILEADVKSNMFAGKIFTEIAKNNGYRVQMPDVTAYLKALRTAESDACVAIDAYCGSSPDFIGRDLLDKRRFNGSPIGEWEVWYRIYAAEYAEKHNSLDEAAGMWEQSKVSIAYTLTEKERARLKDIIDDIGKLDGTEKTEKIKRLLGSDSDINDKLQLMGDDYEEIAAQYMVVGQQEASYIK</sequence>
<name>A0A9D2PQD2_9FIRM</name>
<dbReference type="EMBL" id="DWWB01000005">
    <property type="protein sequence ID" value="HJC65328.1"/>
    <property type="molecule type" value="Genomic_DNA"/>
</dbReference>
<dbReference type="Proteomes" id="UP000823863">
    <property type="component" value="Unassembled WGS sequence"/>
</dbReference>
<organism evidence="1 2">
    <name type="scientific">Candidatus Enterocloster excrementigallinarum</name>
    <dbReference type="NCBI Taxonomy" id="2838558"/>
    <lineage>
        <taxon>Bacteria</taxon>
        <taxon>Bacillati</taxon>
        <taxon>Bacillota</taxon>
        <taxon>Clostridia</taxon>
        <taxon>Lachnospirales</taxon>
        <taxon>Lachnospiraceae</taxon>
        <taxon>Enterocloster</taxon>
    </lineage>
</organism>
<evidence type="ECO:0000313" key="2">
    <source>
        <dbReference type="Proteomes" id="UP000823863"/>
    </source>
</evidence>
<evidence type="ECO:0000313" key="1">
    <source>
        <dbReference type="EMBL" id="HJC65328.1"/>
    </source>
</evidence>
<proteinExistence type="predicted"/>
<gene>
    <name evidence="1" type="ORF">H9931_01220</name>
</gene>
<accession>A0A9D2PQD2</accession>